<accession>A0A7J5APF8</accession>
<evidence type="ECO:0000313" key="2">
    <source>
        <dbReference type="EMBL" id="KAB1159437.1"/>
    </source>
</evidence>
<dbReference type="InterPro" id="IPR004891">
    <property type="entry name" value="Mercury-R_MerC"/>
</dbReference>
<comment type="caution">
    <text evidence="2">The sequence shown here is derived from an EMBL/GenBank/DDBJ whole genome shotgun (WGS) entry which is preliminary data.</text>
</comment>
<dbReference type="GO" id="GO:0016020">
    <property type="term" value="C:membrane"/>
    <property type="evidence" value="ECO:0007669"/>
    <property type="project" value="InterPro"/>
</dbReference>
<dbReference type="RefSeq" id="WP_150898656.1">
    <property type="nucleotide sequence ID" value="NZ_WAAU01000008.1"/>
</dbReference>
<reference evidence="2 3" key="1">
    <citation type="submission" date="2019-09" db="EMBL/GenBank/DDBJ databases">
        <authorList>
            <person name="Cao W.R."/>
        </authorList>
    </citation>
    <scope>NUCLEOTIDE SEQUENCE [LARGE SCALE GENOMIC DNA]</scope>
    <source>
        <strain evidence="3">a4</strain>
    </source>
</reference>
<feature type="transmembrane region" description="Helical" evidence="1">
    <location>
        <begin position="45"/>
        <end position="66"/>
    </location>
</feature>
<keyword evidence="1" id="KW-0812">Transmembrane</keyword>
<dbReference type="EMBL" id="WAAU01000008">
    <property type="protein sequence ID" value="KAB1159437.1"/>
    <property type="molecule type" value="Genomic_DNA"/>
</dbReference>
<name>A0A7J5APF8_9FLAO</name>
<sequence length="134" mass="15211">MKITLAKPDTFGAFASGLCMIHCIATPFLFIVQTCATGGCENAPTWWKSIDYVFLAISFLAIYRSAETTTNKYIKPAFWVTWALLLVVILNEKLNWISIPEYAVHIPATILIVLHVYNLKYCQCKSDKYTVNHE</sequence>
<evidence type="ECO:0000313" key="3">
    <source>
        <dbReference type="Proteomes" id="UP000467305"/>
    </source>
</evidence>
<dbReference type="OrthoDB" id="1274419at2"/>
<evidence type="ECO:0000256" key="1">
    <source>
        <dbReference type="SAM" id="Phobius"/>
    </source>
</evidence>
<dbReference type="AlphaFoldDB" id="A0A7J5APF8"/>
<dbReference type="GO" id="GO:0015097">
    <property type="term" value="F:mercury ion transmembrane transporter activity"/>
    <property type="evidence" value="ECO:0007669"/>
    <property type="project" value="InterPro"/>
</dbReference>
<organism evidence="2 3">
    <name type="scientific">Tenacibaculum aiptasiae</name>
    <dbReference type="NCBI Taxonomy" id="426481"/>
    <lineage>
        <taxon>Bacteria</taxon>
        <taxon>Pseudomonadati</taxon>
        <taxon>Bacteroidota</taxon>
        <taxon>Flavobacteriia</taxon>
        <taxon>Flavobacteriales</taxon>
        <taxon>Flavobacteriaceae</taxon>
        <taxon>Tenacibaculum</taxon>
    </lineage>
</organism>
<proteinExistence type="predicted"/>
<keyword evidence="1" id="KW-1133">Transmembrane helix</keyword>
<feature type="transmembrane region" description="Helical" evidence="1">
    <location>
        <begin position="102"/>
        <end position="119"/>
    </location>
</feature>
<feature type="transmembrane region" description="Helical" evidence="1">
    <location>
        <begin position="12"/>
        <end position="33"/>
    </location>
</feature>
<gene>
    <name evidence="2" type="ORF">F7018_03760</name>
</gene>
<protein>
    <submittedName>
        <fullName evidence="2">MerC domain-containing protein</fullName>
    </submittedName>
</protein>
<keyword evidence="3" id="KW-1185">Reference proteome</keyword>
<feature type="transmembrane region" description="Helical" evidence="1">
    <location>
        <begin position="73"/>
        <end position="90"/>
    </location>
</feature>
<dbReference type="Proteomes" id="UP000467305">
    <property type="component" value="Unassembled WGS sequence"/>
</dbReference>
<dbReference type="Pfam" id="PF03203">
    <property type="entry name" value="MerC"/>
    <property type="match status" value="1"/>
</dbReference>
<keyword evidence="1" id="KW-0472">Membrane</keyword>